<evidence type="ECO:0000256" key="11">
    <source>
        <dbReference type="SAM" id="Phobius"/>
    </source>
</evidence>
<dbReference type="FunCoup" id="W2S9X3">
    <property type="interactions" value="588"/>
</dbReference>
<evidence type="ECO:0000256" key="5">
    <source>
        <dbReference type="ARBA" id="ARBA00022946"/>
    </source>
</evidence>
<evidence type="ECO:0000313" key="14">
    <source>
        <dbReference type="Proteomes" id="UP000030752"/>
    </source>
</evidence>
<dbReference type="GeneID" id="19977728"/>
<evidence type="ECO:0000256" key="10">
    <source>
        <dbReference type="SAM" id="MobiDB-lite"/>
    </source>
</evidence>
<keyword evidence="3 9" id="KW-0812">Transmembrane</keyword>
<gene>
    <name evidence="13" type="ORF">HMPREF1541_10389</name>
</gene>
<dbReference type="InterPro" id="IPR028055">
    <property type="entry name" value="YidC/Oxa/ALB_C"/>
</dbReference>
<evidence type="ECO:0000256" key="8">
    <source>
        <dbReference type="ARBA" id="ARBA00023136"/>
    </source>
</evidence>
<sequence length="509" mass="56657">MLVLLRASLKPQTDLVQFSSRPLATPRAYSKRPQLNYAHSALLSQQSRSISWTGWWSSKPSAPENPPSNQAVIDPASSQISDLKDPVKASLATADTPDPSYLHGVPADQAKPELLERVEDAVLGPTDGAADLADISQIPERIGYLTEVCGLQYWYGFTSSVQWVMEHIHVWGGVPWSVTIIATAVLIKLSFFNFNLMANRSGTKMREIQPYLQPLKEDYKAAAMRGDRQEAMRLGKQVRALSRESGIKAWHGFLPLIQIPFTFGGFRTLRNAADLPVPSMEAESFLWLDSLAVSDPYILPAIIGIMTYRGLNKQIANMGANNPGAGMMVIFKYILPVVSVLFCHYQLLAVQIWFLSQTLLTQLQLTLLNNDTFRSRFGLGPSPANIPPPQPTDAFGYQTKSDVGGMRLRNKTIDVSIKPKQEAAPETAQNVSYIDKAVGKFKSSFQSYTKDGRELASSTRQSQEDKGKQKSLDAYEQQEQERQELERQARNPKPHSSQIAGMRLKTRKS</sequence>
<dbReference type="Pfam" id="PF02096">
    <property type="entry name" value="60KD_IMP"/>
    <property type="match status" value="1"/>
</dbReference>
<feature type="compositionally biased region" description="Basic and acidic residues" evidence="10">
    <location>
        <begin position="462"/>
        <end position="489"/>
    </location>
</feature>
<dbReference type="Proteomes" id="UP000030752">
    <property type="component" value="Unassembled WGS sequence"/>
</dbReference>
<feature type="transmembrane region" description="Helical" evidence="11">
    <location>
        <begin position="329"/>
        <end position="354"/>
    </location>
</feature>
<dbReference type="RefSeq" id="XP_008713282.1">
    <property type="nucleotide sequence ID" value="XM_008715060.1"/>
</dbReference>
<dbReference type="CDD" id="cd20069">
    <property type="entry name" value="5TM_Oxa1-like"/>
    <property type="match status" value="1"/>
</dbReference>
<evidence type="ECO:0000313" key="13">
    <source>
        <dbReference type="EMBL" id="ETN44719.1"/>
    </source>
</evidence>
<evidence type="ECO:0000256" key="4">
    <source>
        <dbReference type="ARBA" id="ARBA00022792"/>
    </source>
</evidence>
<dbReference type="InParanoid" id="W2S9X3"/>
<reference evidence="13 14" key="1">
    <citation type="submission" date="2013-03" db="EMBL/GenBank/DDBJ databases">
        <title>The Genome Sequence of Phialophora europaea CBS 101466.</title>
        <authorList>
            <consortium name="The Broad Institute Genomics Platform"/>
            <person name="Cuomo C."/>
            <person name="de Hoog S."/>
            <person name="Gorbushina A."/>
            <person name="Walker B."/>
            <person name="Young S.K."/>
            <person name="Zeng Q."/>
            <person name="Gargeya S."/>
            <person name="Fitzgerald M."/>
            <person name="Haas B."/>
            <person name="Abouelleil A."/>
            <person name="Allen A.W."/>
            <person name="Alvarado L."/>
            <person name="Arachchi H.M."/>
            <person name="Berlin A.M."/>
            <person name="Chapman S.B."/>
            <person name="Gainer-Dewar J."/>
            <person name="Goldberg J."/>
            <person name="Griggs A."/>
            <person name="Gujja S."/>
            <person name="Hansen M."/>
            <person name="Howarth C."/>
            <person name="Imamovic A."/>
            <person name="Ireland A."/>
            <person name="Larimer J."/>
            <person name="McCowan C."/>
            <person name="Murphy C."/>
            <person name="Pearson M."/>
            <person name="Poon T.W."/>
            <person name="Priest M."/>
            <person name="Roberts A."/>
            <person name="Saif S."/>
            <person name="Shea T."/>
            <person name="Sisk P."/>
            <person name="Sykes S."/>
            <person name="Wortman J."/>
            <person name="Nusbaum C."/>
            <person name="Birren B."/>
        </authorList>
    </citation>
    <scope>NUCLEOTIDE SEQUENCE [LARGE SCALE GENOMIC DNA]</scope>
    <source>
        <strain evidence="13 14">CBS 101466</strain>
    </source>
</reference>
<comment type="similarity">
    <text evidence="2 9">Belongs to the OXA1/ALB3/YidC family.</text>
</comment>
<dbReference type="eggNOG" id="KOG1239">
    <property type="taxonomic scope" value="Eukaryota"/>
</dbReference>
<dbReference type="AlphaFoldDB" id="W2S9X3"/>
<evidence type="ECO:0000256" key="2">
    <source>
        <dbReference type="ARBA" id="ARBA00009877"/>
    </source>
</evidence>
<keyword evidence="8 11" id="KW-0472">Membrane</keyword>
<accession>W2S9X3</accession>
<dbReference type="InterPro" id="IPR001708">
    <property type="entry name" value="YidC/ALB3/OXA1/COX18"/>
</dbReference>
<keyword evidence="7" id="KW-0496">Mitochondrion</keyword>
<organism evidence="13 14">
    <name type="scientific">Cyphellophora europaea (strain CBS 101466)</name>
    <name type="common">Phialophora europaea</name>
    <dbReference type="NCBI Taxonomy" id="1220924"/>
    <lineage>
        <taxon>Eukaryota</taxon>
        <taxon>Fungi</taxon>
        <taxon>Dikarya</taxon>
        <taxon>Ascomycota</taxon>
        <taxon>Pezizomycotina</taxon>
        <taxon>Eurotiomycetes</taxon>
        <taxon>Chaetothyriomycetidae</taxon>
        <taxon>Chaetothyriales</taxon>
        <taxon>Cyphellophoraceae</taxon>
        <taxon>Cyphellophora</taxon>
    </lineage>
</organism>
<name>W2S9X3_CYPE1</name>
<evidence type="ECO:0000259" key="12">
    <source>
        <dbReference type="Pfam" id="PF02096"/>
    </source>
</evidence>
<evidence type="ECO:0000256" key="1">
    <source>
        <dbReference type="ARBA" id="ARBA00004448"/>
    </source>
</evidence>
<keyword evidence="6 11" id="KW-1133">Transmembrane helix</keyword>
<dbReference type="GO" id="GO:0005743">
    <property type="term" value="C:mitochondrial inner membrane"/>
    <property type="evidence" value="ECO:0007669"/>
    <property type="project" value="UniProtKB-SubCell"/>
</dbReference>
<feature type="domain" description="Membrane insertase YidC/Oxa/ALB C-terminal" evidence="12">
    <location>
        <begin position="176"/>
        <end position="369"/>
    </location>
</feature>
<keyword evidence="4" id="KW-0999">Mitochondrion inner membrane</keyword>
<protein>
    <recommendedName>
        <fullName evidence="12">Membrane insertase YidC/Oxa/ALB C-terminal domain-containing protein</fullName>
    </recommendedName>
</protein>
<dbReference type="GO" id="GO:0032979">
    <property type="term" value="P:protein insertion into mitochondrial inner membrane from matrix"/>
    <property type="evidence" value="ECO:0007669"/>
    <property type="project" value="TreeGrafter"/>
</dbReference>
<dbReference type="EMBL" id="KB822714">
    <property type="protein sequence ID" value="ETN44719.1"/>
    <property type="molecule type" value="Genomic_DNA"/>
</dbReference>
<dbReference type="NCBIfam" id="TIGR03592">
    <property type="entry name" value="yidC_oxa1_cterm"/>
    <property type="match status" value="1"/>
</dbReference>
<dbReference type="STRING" id="1220924.W2S9X3"/>
<dbReference type="VEuPathDB" id="FungiDB:HMPREF1541_10389"/>
<evidence type="ECO:0000256" key="7">
    <source>
        <dbReference type="ARBA" id="ARBA00023128"/>
    </source>
</evidence>
<dbReference type="HOGENOM" id="CLU_029282_5_0_1"/>
<keyword evidence="5" id="KW-0809">Transit peptide</keyword>
<evidence type="ECO:0000256" key="9">
    <source>
        <dbReference type="RuleBase" id="RU003945"/>
    </source>
</evidence>
<dbReference type="GO" id="GO:0032977">
    <property type="term" value="F:membrane insertase activity"/>
    <property type="evidence" value="ECO:0007669"/>
    <property type="project" value="InterPro"/>
</dbReference>
<feature type="region of interest" description="Disordered" evidence="10">
    <location>
        <begin position="450"/>
        <end position="509"/>
    </location>
</feature>
<evidence type="ECO:0000256" key="6">
    <source>
        <dbReference type="ARBA" id="ARBA00022989"/>
    </source>
</evidence>
<keyword evidence="14" id="KW-1185">Reference proteome</keyword>
<feature type="transmembrane region" description="Helical" evidence="11">
    <location>
        <begin position="174"/>
        <end position="196"/>
    </location>
</feature>
<proteinExistence type="inferred from homology"/>
<dbReference type="PANTHER" id="PTHR12428">
    <property type="entry name" value="OXA1"/>
    <property type="match status" value="1"/>
</dbReference>
<comment type="subcellular location">
    <subcellularLocation>
        <location evidence="9">Membrane</location>
        <topology evidence="9">Multi-pass membrane protein</topology>
    </subcellularLocation>
    <subcellularLocation>
        <location evidence="1">Mitochondrion inner membrane</location>
        <topology evidence="1">Multi-pass membrane protein</topology>
    </subcellularLocation>
</comment>
<dbReference type="PANTHER" id="PTHR12428:SF66">
    <property type="entry name" value="MITOCHONDRIAL INNER MEMBRANE PROTEIN OXA1L"/>
    <property type="match status" value="1"/>
</dbReference>
<dbReference type="OrthoDB" id="2148490at2759"/>
<evidence type="ECO:0000256" key="3">
    <source>
        <dbReference type="ARBA" id="ARBA00022692"/>
    </source>
</evidence>